<dbReference type="Proteomes" id="UP000632222">
    <property type="component" value="Unassembled WGS sequence"/>
</dbReference>
<evidence type="ECO:0000313" key="1">
    <source>
        <dbReference type="EMBL" id="GGJ22890.1"/>
    </source>
</evidence>
<protein>
    <submittedName>
        <fullName evidence="1">Uncharacterized protein</fullName>
    </submittedName>
</protein>
<dbReference type="EMBL" id="BMOD01000002">
    <property type="protein sequence ID" value="GGJ22890.1"/>
    <property type="molecule type" value="Genomic_DNA"/>
</dbReference>
<evidence type="ECO:0000313" key="2">
    <source>
        <dbReference type="Proteomes" id="UP000632222"/>
    </source>
</evidence>
<comment type="caution">
    <text evidence="1">The sequence shown here is derived from an EMBL/GenBank/DDBJ whole genome shotgun (WGS) entry which is preliminary data.</text>
</comment>
<proteinExistence type="predicted"/>
<accession>A0ABQ2CUT4</accession>
<organism evidence="1 2">
    <name type="scientific">Deinococcus roseus</name>
    <dbReference type="NCBI Taxonomy" id="392414"/>
    <lineage>
        <taxon>Bacteria</taxon>
        <taxon>Thermotogati</taxon>
        <taxon>Deinococcota</taxon>
        <taxon>Deinococci</taxon>
        <taxon>Deinococcales</taxon>
        <taxon>Deinococcaceae</taxon>
        <taxon>Deinococcus</taxon>
    </lineage>
</organism>
<reference evidence="2" key="1">
    <citation type="journal article" date="2019" name="Int. J. Syst. Evol. Microbiol.">
        <title>The Global Catalogue of Microorganisms (GCM) 10K type strain sequencing project: providing services to taxonomists for standard genome sequencing and annotation.</title>
        <authorList>
            <consortium name="The Broad Institute Genomics Platform"/>
            <consortium name="The Broad Institute Genome Sequencing Center for Infectious Disease"/>
            <person name="Wu L."/>
            <person name="Ma J."/>
        </authorList>
    </citation>
    <scope>NUCLEOTIDE SEQUENCE [LARGE SCALE GENOMIC DNA]</scope>
    <source>
        <strain evidence="2">JCM 14370</strain>
    </source>
</reference>
<dbReference type="RefSeq" id="WP_188999796.1">
    <property type="nucleotide sequence ID" value="NZ_BMOD01000002.1"/>
</dbReference>
<keyword evidence="2" id="KW-1185">Reference proteome</keyword>
<gene>
    <name evidence="1" type="ORF">GCM10008938_06390</name>
</gene>
<sequence length="68" mass="8118">MRWLELYDLTDSHPRLFDSPETAVRYLRVHERLTPEQQQVVLDTLEGSQSCELNPPVTRKSYVLKFRE</sequence>
<name>A0ABQ2CUT4_9DEIO</name>